<comment type="similarity">
    <text evidence="1">Belongs to the isochorismatase family.</text>
</comment>
<dbReference type="Pfam" id="PF00857">
    <property type="entry name" value="Isochorismatase"/>
    <property type="match status" value="1"/>
</dbReference>
<dbReference type="Gene3D" id="3.40.50.850">
    <property type="entry name" value="Isochorismatase-like"/>
    <property type="match status" value="1"/>
</dbReference>
<reference evidence="4" key="2">
    <citation type="submission" date="2024-10" db="UniProtKB">
        <authorList>
            <consortium name="EnsemblProtists"/>
        </authorList>
    </citation>
    <scope>IDENTIFICATION</scope>
</reference>
<dbReference type="eggNOG" id="ENOG502S435">
    <property type="taxonomic scope" value="Eukaryota"/>
</dbReference>
<evidence type="ECO:0000313" key="5">
    <source>
        <dbReference type="Proteomes" id="UP000013827"/>
    </source>
</evidence>
<dbReference type="PANTHER" id="PTHR43540:SF1">
    <property type="entry name" value="ISOCHORISMATASE HYDROLASE"/>
    <property type="match status" value="1"/>
</dbReference>
<protein>
    <recommendedName>
        <fullName evidence="3">Isochorismatase-like domain-containing protein</fullName>
    </recommendedName>
</protein>
<reference evidence="5" key="1">
    <citation type="journal article" date="2013" name="Nature">
        <title>Pan genome of the phytoplankton Emiliania underpins its global distribution.</title>
        <authorList>
            <person name="Read B.A."/>
            <person name="Kegel J."/>
            <person name="Klute M.J."/>
            <person name="Kuo A."/>
            <person name="Lefebvre S.C."/>
            <person name="Maumus F."/>
            <person name="Mayer C."/>
            <person name="Miller J."/>
            <person name="Monier A."/>
            <person name="Salamov A."/>
            <person name="Young J."/>
            <person name="Aguilar M."/>
            <person name="Claverie J.M."/>
            <person name="Frickenhaus S."/>
            <person name="Gonzalez K."/>
            <person name="Herman E.K."/>
            <person name="Lin Y.C."/>
            <person name="Napier J."/>
            <person name="Ogata H."/>
            <person name="Sarno A.F."/>
            <person name="Shmutz J."/>
            <person name="Schroeder D."/>
            <person name="de Vargas C."/>
            <person name="Verret F."/>
            <person name="von Dassow P."/>
            <person name="Valentin K."/>
            <person name="Van de Peer Y."/>
            <person name="Wheeler G."/>
            <person name="Dacks J.B."/>
            <person name="Delwiche C.F."/>
            <person name="Dyhrman S.T."/>
            <person name="Glockner G."/>
            <person name="John U."/>
            <person name="Richards T."/>
            <person name="Worden A.Z."/>
            <person name="Zhang X."/>
            <person name="Grigoriev I.V."/>
            <person name="Allen A.E."/>
            <person name="Bidle K."/>
            <person name="Borodovsky M."/>
            <person name="Bowler C."/>
            <person name="Brownlee C."/>
            <person name="Cock J.M."/>
            <person name="Elias M."/>
            <person name="Gladyshev V.N."/>
            <person name="Groth M."/>
            <person name="Guda C."/>
            <person name="Hadaegh A."/>
            <person name="Iglesias-Rodriguez M.D."/>
            <person name="Jenkins J."/>
            <person name="Jones B.M."/>
            <person name="Lawson T."/>
            <person name="Leese F."/>
            <person name="Lindquist E."/>
            <person name="Lobanov A."/>
            <person name="Lomsadze A."/>
            <person name="Malik S.B."/>
            <person name="Marsh M.E."/>
            <person name="Mackinder L."/>
            <person name="Mock T."/>
            <person name="Mueller-Roeber B."/>
            <person name="Pagarete A."/>
            <person name="Parker M."/>
            <person name="Probert I."/>
            <person name="Quesneville H."/>
            <person name="Raines C."/>
            <person name="Rensing S.A."/>
            <person name="Riano-Pachon D.M."/>
            <person name="Richier S."/>
            <person name="Rokitta S."/>
            <person name="Shiraiwa Y."/>
            <person name="Soanes D.M."/>
            <person name="van der Giezen M."/>
            <person name="Wahlund T.M."/>
            <person name="Williams B."/>
            <person name="Wilson W."/>
            <person name="Wolfe G."/>
            <person name="Wurch L.L."/>
        </authorList>
    </citation>
    <scope>NUCLEOTIDE SEQUENCE</scope>
</reference>
<keyword evidence="2" id="KW-0378">Hydrolase</keyword>
<dbReference type="GO" id="GO:0016787">
    <property type="term" value="F:hydrolase activity"/>
    <property type="evidence" value="ECO:0007669"/>
    <property type="project" value="UniProtKB-KW"/>
</dbReference>
<evidence type="ECO:0000256" key="2">
    <source>
        <dbReference type="ARBA" id="ARBA00022801"/>
    </source>
</evidence>
<sequence length="203" mass="22094">MGECLRAEARGLNLGRTSWHYDEGRLHQYRYKPAPSVGPPSSAMEAALRLPNPSPAPLTADGRAALIVVDVQTCWWSLSPCGLARAAFPNLPQRTAALLAMARVHGVPIVHVRANYEGSPHVATMRRLNPSLNTVPILPDSEAWARERPGEPVVFKSTFDGFFRTELEACLCRMGVTRASLSPCSTLDDLQGSLFAAHRAPGR</sequence>
<evidence type="ECO:0000259" key="3">
    <source>
        <dbReference type="Pfam" id="PF00857"/>
    </source>
</evidence>
<dbReference type="KEGG" id="ehx:EMIHUDRAFT_197006"/>
<feature type="domain" description="Isochorismatase-like" evidence="3">
    <location>
        <begin position="64"/>
        <end position="178"/>
    </location>
</feature>
<evidence type="ECO:0000313" key="4">
    <source>
        <dbReference type="EnsemblProtists" id="EOD14579"/>
    </source>
</evidence>
<dbReference type="GeneID" id="17260864"/>
<dbReference type="EnsemblProtists" id="EOD14579">
    <property type="protein sequence ID" value="EOD14579"/>
    <property type="gene ID" value="EMIHUDRAFT_197006"/>
</dbReference>
<dbReference type="InterPro" id="IPR050272">
    <property type="entry name" value="Isochorismatase-like_hydrls"/>
</dbReference>
<dbReference type="InterPro" id="IPR036380">
    <property type="entry name" value="Isochorismatase-like_sf"/>
</dbReference>
<dbReference type="AlphaFoldDB" id="A0A0D3ITJ4"/>
<dbReference type="HOGENOM" id="CLU_1351083_0_0_1"/>
<organism evidence="4 5">
    <name type="scientific">Emiliania huxleyi (strain CCMP1516)</name>
    <dbReference type="NCBI Taxonomy" id="280463"/>
    <lineage>
        <taxon>Eukaryota</taxon>
        <taxon>Haptista</taxon>
        <taxon>Haptophyta</taxon>
        <taxon>Prymnesiophyceae</taxon>
        <taxon>Isochrysidales</taxon>
        <taxon>Noelaerhabdaceae</taxon>
        <taxon>Emiliania</taxon>
    </lineage>
</organism>
<accession>A0A0D3ITJ4</accession>
<name>A0A0D3ITJ4_EMIH1</name>
<dbReference type="InterPro" id="IPR000868">
    <property type="entry name" value="Isochorismatase-like_dom"/>
</dbReference>
<dbReference type="PaxDb" id="2903-EOD14579"/>
<dbReference type="RefSeq" id="XP_005767008.1">
    <property type="nucleotide sequence ID" value="XM_005766951.1"/>
</dbReference>
<proteinExistence type="inferred from homology"/>
<dbReference type="Proteomes" id="UP000013827">
    <property type="component" value="Unassembled WGS sequence"/>
</dbReference>
<keyword evidence="5" id="KW-1185">Reference proteome</keyword>
<evidence type="ECO:0000256" key="1">
    <source>
        <dbReference type="ARBA" id="ARBA00006336"/>
    </source>
</evidence>
<dbReference type="PANTHER" id="PTHR43540">
    <property type="entry name" value="PEROXYUREIDOACRYLATE/UREIDOACRYLATE AMIDOHYDROLASE-RELATED"/>
    <property type="match status" value="1"/>
</dbReference>
<dbReference type="SUPFAM" id="SSF52499">
    <property type="entry name" value="Isochorismatase-like hydrolases"/>
    <property type="match status" value="1"/>
</dbReference>